<organism evidence="3 4">
    <name type="scientific">Adiantum capillus-veneris</name>
    <name type="common">Maidenhair fern</name>
    <dbReference type="NCBI Taxonomy" id="13818"/>
    <lineage>
        <taxon>Eukaryota</taxon>
        <taxon>Viridiplantae</taxon>
        <taxon>Streptophyta</taxon>
        <taxon>Embryophyta</taxon>
        <taxon>Tracheophyta</taxon>
        <taxon>Polypodiopsida</taxon>
        <taxon>Polypodiidae</taxon>
        <taxon>Polypodiales</taxon>
        <taxon>Pteridineae</taxon>
        <taxon>Pteridaceae</taxon>
        <taxon>Vittarioideae</taxon>
        <taxon>Adiantum</taxon>
    </lineage>
</organism>
<dbReference type="OrthoDB" id="10261027at2759"/>
<dbReference type="PANTHER" id="PTHR44329:SF260">
    <property type="entry name" value="PROTEIN KINASE DOMAIN-CONTAINING PROTEIN"/>
    <property type="match status" value="1"/>
</dbReference>
<dbReference type="PANTHER" id="PTHR44329">
    <property type="entry name" value="SERINE/THREONINE-PROTEIN KINASE TNNI3K-RELATED"/>
    <property type="match status" value="1"/>
</dbReference>
<feature type="binding site" evidence="1">
    <location>
        <position position="390"/>
    </location>
    <ligand>
        <name>ATP</name>
        <dbReference type="ChEBI" id="CHEBI:30616"/>
    </ligand>
</feature>
<keyword evidence="1" id="KW-0067">ATP-binding</keyword>
<dbReference type="Gene3D" id="3.30.200.20">
    <property type="entry name" value="Phosphorylase Kinase, domain 1"/>
    <property type="match status" value="1"/>
</dbReference>
<evidence type="ECO:0000256" key="1">
    <source>
        <dbReference type="PROSITE-ProRule" id="PRU10141"/>
    </source>
</evidence>
<dbReference type="PROSITE" id="PS00107">
    <property type="entry name" value="PROTEIN_KINASE_ATP"/>
    <property type="match status" value="1"/>
</dbReference>
<reference evidence="3" key="1">
    <citation type="submission" date="2021-01" db="EMBL/GenBank/DDBJ databases">
        <title>Adiantum capillus-veneris genome.</title>
        <authorList>
            <person name="Fang Y."/>
            <person name="Liao Q."/>
        </authorList>
    </citation>
    <scope>NUCLEOTIDE SEQUENCE</scope>
    <source>
        <strain evidence="3">H3</strain>
        <tissue evidence="3">Leaf</tissue>
    </source>
</reference>
<proteinExistence type="predicted"/>
<dbReference type="AlphaFoldDB" id="A0A9D4V8D8"/>
<dbReference type="InterPro" id="IPR011009">
    <property type="entry name" value="Kinase-like_dom_sf"/>
</dbReference>
<keyword evidence="1" id="KW-0547">Nucleotide-binding</keyword>
<evidence type="ECO:0000259" key="2">
    <source>
        <dbReference type="PROSITE" id="PS50011"/>
    </source>
</evidence>
<dbReference type="Pfam" id="PF00069">
    <property type="entry name" value="Pkinase"/>
    <property type="match status" value="1"/>
</dbReference>
<evidence type="ECO:0000313" key="4">
    <source>
        <dbReference type="Proteomes" id="UP000886520"/>
    </source>
</evidence>
<keyword evidence="4" id="KW-1185">Reference proteome</keyword>
<dbReference type="EMBL" id="JABFUD020000004">
    <property type="protein sequence ID" value="KAI5081003.1"/>
    <property type="molecule type" value="Genomic_DNA"/>
</dbReference>
<accession>A0A9D4V8D8</accession>
<dbReference type="SUPFAM" id="SSF56112">
    <property type="entry name" value="Protein kinase-like (PK-like)"/>
    <property type="match status" value="1"/>
</dbReference>
<dbReference type="InterPro" id="IPR000719">
    <property type="entry name" value="Prot_kinase_dom"/>
</dbReference>
<name>A0A9D4V8D8_ADICA</name>
<dbReference type="InterPro" id="IPR051681">
    <property type="entry name" value="Ser/Thr_Kinases-Pseudokinases"/>
</dbReference>
<comment type="caution">
    <text evidence="3">The sequence shown here is derived from an EMBL/GenBank/DDBJ whole genome shotgun (WGS) entry which is preliminary data.</text>
</comment>
<sequence length="684" mass="78555">MHRRREVVFPFISLAPEEDFVYDIPQQLRHVPSFKVAVLAAIACHRFHRTLWLSRRLLRGTPVSRLRSCVLVIVSLERLRSTLPLHRARRTKYLLSMQRYSSSHHNAFRSYGCAIVFCLKLVHKLHERHTQCDPLQIAIDTISEALNFKLEQGINSGKCKVLLEVFSSISSLLVIMRFVLDNLKHPLDMGAYKGLSACYYSLKELCRMLKMCKQYIQDCSGSVPSRQVFAKLENVHTIKFLLLDLYKQYQLLVLKFDGFANSICDTVAKEFAWDCSPPCLPGSFMGHYLQLQAEKDLSEVLAKLKRHPKSLWSILMGSWRNILNPAEDIVLGKLLLERLKYPITEYGDVEYLKGGMFVDKKHIKLVRFLGSGTYGKVEEVLCFGEKYAMKTIKGLRAVEDANEAVIQARLHHPNIVKLMWYTRNFDSQNSLSLLMDLMVTSLEDYIEQQAYSSTRSRLFHFPLVSLNIMMQIAKAMRYLHSQGEACGKPNSTAFVEGGYWLLEGTRDVYSFAMTCYEIITGRKPFSGFLEDGMKHKLLVPTRLLAGEAFLHFGHRRFFKGDLWFQLGTPVFQIDRYIASMMIMLVEVGMIKSIWTLGKALFLLASIVQQTSHLTQALPRPVQRRECTIDINELAACKTLNIIASHAWGSNKEPCKQLWLWLLTFCHMQQALKEGQVKEVEGQRA</sequence>
<dbReference type="Gene3D" id="1.10.510.10">
    <property type="entry name" value="Transferase(Phosphotransferase) domain 1"/>
    <property type="match status" value="1"/>
</dbReference>
<dbReference type="InterPro" id="IPR017441">
    <property type="entry name" value="Protein_kinase_ATP_BS"/>
</dbReference>
<dbReference type="PROSITE" id="PS50011">
    <property type="entry name" value="PROTEIN_KINASE_DOM"/>
    <property type="match status" value="1"/>
</dbReference>
<protein>
    <recommendedName>
        <fullName evidence="2">Protein kinase domain-containing protein</fullName>
    </recommendedName>
</protein>
<feature type="domain" description="Protein kinase" evidence="2">
    <location>
        <begin position="363"/>
        <end position="684"/>
    </location>
</feature>
<dbReference type="GO" id="GO:0005524">
    <property type="term" value="F:ATP binding"/>
    <property type="evidence" value="ECO:0007669"/>
    <property type="project" value="UniProtKB-UniRule"/>
</dbReference>
<gene>
    <name evidence="3" type="ORF">GOP47_0004186</name>
</gene>
<evidence type="ECO:0000313" key="3">
    <source>
        <dbReference type="EMBL" id="KAI5081003.1"/>
    </source>
</evidence>
<dbReference type="Proteomes" id="UP000886520">
    <property type="component" value="Chromosome 4"/>
</dbReference>
<dbReference type="GO" id="GO:0004674">
    <property type="term" value="F:protein serine/threonine kinase activity"/>
    <property type="evidence" value="ECO:0007669"/>
    <property type="project" value="TreeGrafter"/>
</dbReference>